<protein>
    <recommendedName>
        <fullName evidence="7">Diguanylate cyclase</fullName>
    </recommendedName>
</protein>
<sequence length="656" mass="74803">MMWAMKSAPLGYNVMLNKRWQHISQYKLSPDVDTDALDRLIASVADFFEFPIALVSVLGQKQWFIAKSGLDVDFTSLEDAFCRHVVALRAPLVIEDASQHPDFRDNPLVLAAPHIRFYAGVPLTAGGREVGAVCLIDSRPNTLSDKDLRFLESLSYFISDYIHLIDKQRAGISDGDFAMMIESADVGVWDWEISNDHNVFNQRWCEMLGLESDEVESRSSFWKSLIHSDDFTSVNNAIRRHLAQEDEVLNVEYRMRHAEGHWLWVNTYGRVVANDSAGRPLRLTCVTRDISDKKSAELRERKQVQLLNFMNRAQSVFLHEKDIRHSCELIFDELLHLAESQFGLIGQVQVRSDGEKSLFIHALSNISWSEETNEQYRAYQRGELFFNNLDNLFGHVVTSGHVVLANRPRQHHASRGTPAGHPPLLRFLGLPIKIADETVGMIGLANKEEDYTEEDALFLQPLLDTLGALFYALDVEKSRHHAEQQLRYLAETDVLTKLPNRRAFIERTSAFYSQLKFTFSIAVIDIDYFKSINDQYGHQVGDEVLQEVAFRLSHSLRSDDLVARLGGEEFGICLYDTHDAPTLELLRRAIAETPILTSEGAVHVTVSIGACQVKPRGSAEHWEEDLRRADMALYRAKKEGRNRVRWHMPSKETSFT</sequence>
<dbReference type="InterPro" id="IPR001610">
    <property type="entry name" value="PAC"/>
</dbReference>
<dbReference type="Gene3D" id="3.30.70.270">
    <property type="match status" value="1"/>
</dbReference>
<evidence type="ECO:0000259" key="2">
    <source>
        <dbReference type="PROSITE" id="PS50112"/>
    </source>
</evidence>
<evidence type="ECO:0000256" key="1">
    <source>
        <dbReference type="ARBA" id="ARBA00001946"/>
    </source>
</evidence>
<evidence type="ECO:0008006" key="7">
    <source>
        <dbReference type="Google" id="ProtNLM"/>
    </source>
</evidence>
<dbReference type="InterPro" id="IPR000014">
    <property type="entry name" value="PAS"/>
</dbReference>
<proteinExistence type="predicted"/>
<evidence type="ECO:0000313" key="5">
    <source>
        <dbReference type="EMBL" id="QHD50777.1"/>
    </source>
</evidence>
<dbReference type="InterPro" id="IPR013655">
    <property type="entry name" value="PAS_fold_3"/>
</dbReference>
<dbReference type="InterPro" id="IPR043128">
    <property type="entry name" value="Rev_trsase/Diguanyl_cyclase"/>
</dbReference>
<dbReference type="SMART" id="SM00086">
    <property type="entry name" value="PAC"/>
    <property type="match status" value="1"/>
</dbReference>
<dbReference type="InterPro" id="IPR003018">
    <property type="entry name" value="GAF"/>
</dbReference>
<dbReference type="InterPro" id="IPR052163">
    <property type="entry name" value="DGC-Regulatory_Protein"/>
</dbReference>
<comment type="cofactor">
    <cofactor evidence="1">
        <name>Mg(2+)</name>
        <dbReference type="ChEBI" id="CHEBI:18420"/>
    </cofactor>
</comment>
<dbReference type="Pfam" id="PF08447">
    <property type="entry name" value="PAS_3"/>
    <property type="match status" value="1"/>
</dbReference>
<dbReference type="CDD" id="cd01949">
    <property type="entry name" value="GGDEF"/>
    <property type="match status" value="1"/>
</dbReference>
<dbReference type="Proteomes" id="UP000463949">
    <property type="component" value="Chromosome"/>
</dbReference>
<dbReference type="EMBL" id="CP024621">
    <property type="protein sequence ID" value="QHD50777.1"/>
    <property type="molecule type" value="Genomic_DNA"/>
</dbReference>
<dbReference type="SMART" id="SM00091">
    <property type="entry name" value="PAS"/>
    <property type="match status" value="1"/>
</dbReference>
<evidence type="ECO:0000313" key="6">
    <source>
        <dbReference type="Proteomes" id="UP000463949"/>
    </source>
</evidence>
<name>A0A857GQ62_9GAMM</name>
<dbReference type="InterPro" id="IPR000700">
    <property type="entry name" value="PAS-assoc_C"/>
</dbReference>
<organism evidence="5 6">
    <name type="scientific">Vreelandella aquamarina</name>
    <dbReference type="NCBI Taxonomy" id="77097"/>
    <lineage>
        <taxon>Bacteria</taxon>
        <taxon>Pseudomonadati</taxon>
        <taxon>Pseudomonadota</taxon>
        <taxon>Gammaproteobacteria</taxon>
        <taxon>Oceanospirillales</taxon>
        <taxon>Halomonadaceae</taxon>
        <taxon>Vreelandella</taxon>
    </lineage>
</organism>
<dbReference type="CDD" id="cd00130">
    <property type="entry name" value="PAS"/>
    <property type="match status" value="1"/>
</dbReference>
<feature type="domain" description="PAC" evidence="3">
    <location>
        <begin position="249"/>
        <end position="302"/>
    </location>
</feature>
<dbReference type="SMART" id="SM00267">
    <property type="entry name" value="GGDEF"/>
    <property type="match status" value="1"/>
</dbReference>
<dbReference type="SMART" id="SM00065">
    <property type="entry name" value="GAF"/>
    <property type="match status" value="2"/>
</dbReference>
<reference evidence="5 6" key="1">
    <citation type="submission" date="2017-10" db="EMBL/GenBank/DDBJ databases">
        <title>Coral associated bacteria.</title>
        <authorList>
            <person name="Wang X."/>
        </authorList>
    </citation>
    <scope>NUCLEOTIDE SEQUENCE [LARGE SCALE GENOMIC DNA]</scope>
    <source>
        <strain evidence="5 6">SCSIO 43005</strain>
    </source>
</reference>
<dbReference type="SUPFAM" id="SSF55073">
    <property type="entry name" value="Nucleotide cyclase"/>
    <property type="match status" value="1"/>
</dbReference>
<dbReference type="NCBIfam" id="TIGR00254">
    <property type="entry name" value="GGDEF"/>
    <property type="match status" value="1"/>
</dbReference>
<dbReference type="PANTHER" id="PTHR46663">
    <property type="entry name" value="DIGUANYLATE CYCLASE DGCT-RELATED"/>
    <property type="match status" value="1"/>
</dbReference>
<dbReference type="InterPro" id="IPR029787">
    <property type="entry name" value="Nucleotide_cyclase"/>
</dbReference>
<dbReference type="FunFam" id="3.30.70.270:FF:000001">
    <property type="entry name" value="Diguanylate cyclase domain protein"/>
    <property type="match status" value="1"/>
</dbReference>
<dbReference type="SUPFAM" id="SSF55781">
    <property type="entry name" value="GAF domain-like"/>
    <property type="match status" value="2"/>
</dbReference>
<dbReference type="PANTHER" id="PTHR46663:SF4">
    <property type="entry name" value="DIGUANYLATE CYCLASE DGCT-RELATED"/>
    <property type="match status" value="1"/>
</dbReference>
<feature type="domain" description="PAS" evidence="2">
    <location>
        <begin position="173"/>
        <end position="245"/>
    </location>
</feature>
<evidence type="ECO:0000259" key="3">
    <source>
        <dbReference type="PROSITE" id="PS50113"/>
    </source>
</evidence>
<dbReference type="PROSITE" id="PS50887">
    <property type="entry name" value="GGDEF"/>
    <property type="match status" value="1"/>
</dbReference>
<dbReference type="NCBIfam" id="TIGR00229">
    <property type="entry name" value="sensory_box"/>
    <property type="match status" value="1"/>
</dbReference>
<dbReference type="PROSITE" id="PS50112">
    <property type="entry name" value="PAS"/>
    <property type="match status" value="1"/>
</dbReference>
<accession>A0A857GQ62</accession>
<evidence type="ECO:0000259" key="4">
    <source>
        <dbReference type="PROSITE" id="PS50887"/>
    </source>
</evidence>
<dbReference type="Gene3D" id="3.30.450.40">
    <property type="match status" value="2"/>
</dbReference>
<dbReference type="KEGG" id="hmd:CTT34_14325"/>
<dbReference type="Gene3D" id="3.30.450.20">
    <property type="entry name" value="PAS domain"/>
    <property type="match status" value="1"/>
</dbReference>
<dbReference type="AlphaFoldDB" id="A0A857GQ62"/>
<dbReference type="Pfam" id="PF00990">
    <property type="entry name" value="GGDEF"/>
    <property type="match status" value="1"/>
</dbReference>
<dbReference type="SUPFAM" id="SSF55785">
    <property type="entry name" value="PYP-like sensor domain (PAS domain)"/>
    <property type="match status" value="1"/>
</dbReference>
<dbReference type="GO" id="GO:0003824">
    <property type="term" value="F:catalytic activity"/>
    <property type="evidence" value="ECO:0007669"/>
    <property type="project" value="UniProtKB-ARBA"/>
</dbReference>
<dbReference type="Pfam" id="PF01590">
    <property type="entry name" value="GAF"/>
    <property type="match status" value="1"/>
</dbReference>
<dbReference type="InterPro" id="IPR035965">
    <property type="entry name" value="PAS-like_dom_sf"/>
</dbReference>
<dbReference type="Pfam" id="PF13185">
    <property type="entry name" value="GAF_2"/>
    <property type="match status" value="1"/>
</dbReference>
<feature type="domain" description="GGDEF" evidence="4">
    <location>
        <begin position="517"/>
        <end position="649"/>
    </location>
</feature>
<dbReference type="InterPro" id="IPR029016">
    <property type="entry name" value="GAF-like_dom_sf"/>
</dbReference>
<dbReference type="InterPro" id="IPR000160">
    <property type="entry name" value="GGDEF_dom"/>
</dbReference>
<dbReference type="PROSITE" id="PS50113">
    <property type="entry name" value="PAC"/>
    <property type="match status" value="1"/>
</dbReference>
<gene>
    <name evidence="5" type="ORF">CTT34_14325</name>
</gene>